<evidence type="ECO:0000256" key="1">
    <source>
        <dbReference type="ARBA" id="ARBA00005495"/>
    </source>
</evidence>
<comment type="similarity">
    <text evidence="1">Belongs to the Gfa family.</text>
</comment>
<evidence type="ECO:0000313" key="7">
    <source>
        <dbReference type="Proteomes" id="UP001456524"/>
    </source>
</evidence>
<reference evidence="6 7" key="1">
    <citation type="journal article" date="2022" name="G3 (Bethesda)">
        <title>Enemy or ally: a genomic approach to elucidate the lifestyle of Phyllosticta citrichinaensis.</title>
        <authorList>
            <person name="Buijs V.A."/>
            <person name="Groenewald J.Z."/>
            <person name="Haridas S."/>
            <person name="LaButti K.M."/>
            <person name="Lipzen A."/>
            <person name="Martin F.M."/>
            <person name="Barry K."/>
            <person name="Grigoriev I.V."/>
            <person name="Crous P.W."/>
            <person name="Seidl M.F."/>
        </authorList>
    </citation>
    <scope>NUCLEOTIDE SEQUENCE [LARGE SCALE GENOMIC DNA]</scope>
    <source>
        <strain evidence="6 7">CBS 129764</strain>
    </source>
</reference>
<dbReference type="Pfam" id="PF04828">
    <property type="entry name" value="GFA"/>
    <property type="match status" value="1"/>
</dbReference>
<keyword evidence="3" id="KW-0862">Zinc</keyword>
<dbReference type="Proteomes" id="UP001456524">
    <property type="component" value="Unassembled WGS sequence"/>
</dbReference>
<evidence type="ECO:0000256" key="3">
    <source>
        <dbReference type="ARBA" id="ARBA00022833"/>
    </source>
</evidence>
<feature type="domain" description="CENP-V/GFA" evidence="5">
    <location>
        <begin position="3"/>
        <end position="120"/>
    </location>
</feature>
<dbReference type="InterPro" id="IPR006913">
    <property type="entry name" value="CENP-V/GFA"/>
</dbReference>
<keyword evidence="7" id="KW-1185">Reference proteome</keyword>
<gene>
    <name evidence="6" type="ORF">IWX90DRAFT_43034</name>
</gene>
<organism evidence="6 7">
    <name type="scientific">Phyllosticta citrichinensis</name>
    <dbReference type="NCBI Taxonomy" id="1130410"/>
    <lineage>
        <taxon>Eukaryota</taxon>
        <taxon>Fungi</taxon>
        <taxon>Dikarya</taxon>
        <taxon>Ascomycota</taxon>
        <taxon>Pezizomycotina</taxon>
        <taxon>Dothideomycetes</taxon>
        <taxon>Dothideomycetes incertae sedis</taxon>
        <taxon>Botryosphaeriales</taxon>
        <taxon>Phyllostictaceae</taxon>
        <taxon>Phyllosticta</taxon>
    </lineage>
</organism>
<evidence type="ECO:0000256" key="4">
    <source>
        <dbReference type="ARBA" id="ARBA00023239"/>
    </source>
</evidence>
<comment type="caution">
    <text evidence="6">The sequence shown here is derived from an EMBL/GenBank/DDBJ whole genome shotgun (WGS) entry which is preliminary data.</text>
</comment>
<evidence type="ECO:0000259" key="5">
    <source>
        <dbReference type="PROSITE" id="PS51891"/>
    </source>
</evidence>
<dbReference type="PANTHER" id="PTHR33337:SF30">
    <property type="entry name" value="DUF636 DOMAIN PROTEIN (AFU_ORTHOLOGUE AFUA_1G03180)"/>
    <property type="match status" value="1"/>
</dbReference>
<keyword evidence="2" id="KW-0479">Metal-binding</keyword>
<protein>
    <submittedName>
        <fullName evidence="6">Mss4-like protein</fullName>
    </submittedName>
</protein>
<dbReference type="EMBL" id="JBBWUH010000001">
    <property type="protein sequence ID" value="KAK8178114.1"/>
    <property type="molecule type" value="Genomic_DNA"/>
</dbReference>
<dbReference type="SUPFAM" id="SSF51316">
    <property type="entry name" value="Mss4-like"/>
    <property type="match status" value="1"/>
</dbReference>
<dbReference type="PANTHER" id="PTHR33337">
    <property type="entry name" value="GFA DOMAIN-CONTAINING PROTEIN"/>
    <property type="match status" value="1"/>
</dbReference>
<accession>A0ABR1Y9B7</accession>
<evidence type="ECO:0000313" key="6">
    <source>
        <dbReference type="EMBL" id="KAK8178114.1"/>
    </source>
</evidence>
<proteinExistence type="inferred from homology"/>
<dbReference type="PROSITE" id="PS51891">
    <property type="entry name" value="CENP_V_GFA"/>
    <property type="match status" value="1"/>
</dbReference>
<evidence type="ECO:0000256" key="2">
    <source>
        <dbReference type="ARBA" id="ARBA00022723"/>
    </source>
</evidence>
<sequence>MTVTGGCACGNIKYSFEGDPNAVALCHCNACRRSSNSVYSFNLMIPENSFKLVAGSPKTWTRIGESGGKVTNNFCPECGSLVFVKGDMLAGVALVKGGSLDDLSLVEKNEKYRPGVELYSKCKFSWLPDMPGAHKVESMS</sequence>
<name>A0ABR1Y9B7_9PEZI</name>
<dbReference type="Gene3D" id="3.90.1590.10">
    <property type="entry name" value="glutathione-dependent formaldehyde- activating enzyme (gfa)"/>
    <property type="match status" value="1"/>
</dbReference>
<keyword evidence="4" id="KW-0456">Lyase</keyword>
<dbReference type="InterPro" id="IPR011057">
    <property type="entry name" value="Mss4-like_sf"/>
</dbReference>